<organism evidence="2 3">
    <name type="scientific">Anopheles atroparvus</name>
    <name type="common">European mosquito</name>
    <dbReference type="NCBI Taxonomy" id="41427"/>
    <lineage>
        <taxon>Eukaryota</taxon>
        <taxon>Metazoa</taxon>
        <taxon>Ecdysozoa</taxon>
        <taxon>Arthropoda</taxon>
        <taxon>Hexapoda</taxon>
        <taxon>Insecta</taxon>
        <taxon>Pterygota</taxon>
        <taxon>Neoptera</taxon>
        <taxon>Endopterygota</taxon>
        <taxon>Diptera</taxon>
        <taxon>Nematocera</taxon>
        <taxon>Culicoidea</taxon>
        <taxon>Culicidae</taxon>
        <taxon>Anophelinae</taxon>
        <taxon>Anopheles</taxon>
    </lineage>
</organism>
<feature type="compositionally biased region" description="Polar residues" evidence="1">
    <location>
        <begin position="43"/>
        <end position="64"/>
    </location>
</feature>
<dbReference type="Proteomes" id="UP000075880">
    <property type="component" value="Unassembled WGS sequence"/>
</dbReference>
<name>A0AAG5D2D7_ANOAO</name>
<evidence type="ECO:0000256" key="1">
    <source>
        <dbReference type="SAM" id="MobiDB-lite"/>
    </source>
</evidence>
<feature type="region of interest" description="Disordered" evidence="1">
    <location>
        <begin position="1"/>
        <end position="65"/>
    </location>
</feature>
<protein>
    <submittedName>
        <fullName evidence="2">Uncharacterized protein</fullName>
    </submittedName>
</protein>
<feature type="compositionally biased region" description="Polar residues" evidence="1">
    <location>
        <begin position="9"/>
        <end position="18"/>
    </location>
</feature>
<keyword evidence="3" id="KW-1185">Reference proteome</keyword>
<proteinExistence type="predicted"/>
<reference evidence="2" key="1">
    <citation type="submission" date="2024-04" db="UniProtKB">
        <authorList>
            <consortium name="EnsemblMetazoa"/>
        </authorList>
    </citation>
    <scope>IDENTIFICATION</scope>
    <source>
        <strain evidence="2">EBRO</strain>
    </source>
</reference>
<dbReference type="EnsemblMetazoa" id="ENSAATROPT005465">
    <property type="protein sequence ID" value="ENSAATROPP005054"/>
    <property type="gene ID" value="ENSAATROPG004393"/>
</dbReference>
<evidence type="ECO:0000313" key="2">
    <source>
        <dbReference type="EnsemblMetazoa" id="ENSAATROPP005054"/>
    </source>
</evidence>
<dbReference type="AlphaFoldDB" id="A0AAG5D2D7"/>
<sequence length="106" mass="12769">MPGREKQTNRTAPNGSGEKQTRWDGRDRIKQKKYSLFIKENQNDWQQTNKPTNRAPQCKPTHQSACKRCSKTPRENQWLRKLRNFYSNQLLQITIELYHVEPYLHR</sequence>
<evidence type="ECO:0000313" key="3">
    <source>
        <dbReference type="Proteomes" id="UP000075880"/>
    </source>
</evidence>
<accession>A0AAG5D2D7</accession>
<feature type="compositionally biased region" description="Basic and acidic residues" evidence="1">
    <location>
        <begin position="19"/>
        <end position="28"/>
    </location>
</feature>